<evidence type="ECO:0000313" key="9">
    <source>
        <dbReference type="EMBL" id="PYZ96698.1"/>
    </source>
</evidence>
<dbReference type="PANTHER" id="PTHR32494">
    <property type="entry name" value="ALLANTOATE DEIMINASE-RELATED"/>
    <property type="match status" value="1"/>
</dbReference>
<feature type="binding site" evidence="7">
    <location>
        <position position="116"/>
    </location>
    <ligand>
        <name>Zn(2+)</name>
        <dbReference type="ChEBI" id="CHEBI:29105"/>
        <label>1</label>
    </ligand>
</feature>
<dbReference type="Pfam" id="PF07687">
    <property type="entry name" value="M20_dimer"/>
    <property type="match status" value="1"/>
</dbReference>
<feature type="binding site" evidence="7">
    <location>
        <position position="116"/>
    </location>
    <ligand>
        <name>Zn(2+)</name>
        <dbReference type="ChEBI" id="CHEBI:29105"/>
        <label>2</label>
    </ligand>
</feature>
<sequence length="437" mass="46987">MNETGTGGGQVRLETLMNDSHEELTHSGVNGERMARRLYELSKIGLTEDGGSNRISFTKEEKEAKNLAKLWMEEAGLTVKEDGAGNVIGRLEGASSKAVVMSGSHLDSVPNGGHFDGPLGVLAAIEVAQAWKDTDFVPEKSYEVVVFTDEEGARFNSGLTGSRAITGTLDPDEKRTLTDADGKLFEDVMQENGLSLSSIKEAARDFTDVDAFVEVHIEQGKKLEKEDLPVGVVQGIAGPSWLDVTFTGAAGHAGNTPMDDRTDALVAAGIFIAEIEKLPSRFSPSAVATVGKVNVKPNGVNVIAGEVQMTVDVRDIHEDTRNSLQEAIFAKACEIAEERNIEVTTKEIMSAPPVKVTEEMQQKAAAAVQKAVDREPYFLPSGAGHDAMIMGKKTSIAMLFTRSRDGISHNPAEWSSLNDCVHTVHALKHLLEDLCAT</sequence>
<feature type="binding site" evidence="7">
    <location>
        <position position="105"/>
    </location>
    <ligand>
        <name>Zn(2+)</name>
        <dbReference type="ChEBI" id="CHEBI:29105"/>
        <label>1</label>
    </ligand>
</feature>
<keyword evidence="4 7" id="KW-0479">Metal-binding</keyword>
<evidence type="ECO:0000256" key="6">
    <source>
        <dbReference type="ARBA" id="ARBA00023211"/>
    </source>
</evidence>
<dbReference type="EMBL" id="PDOF01000002">
    <property type="protein sequence ID" value="PYZ96698.1"/>
    <property type="molecule type" value="Genomic_DNA"/>
</dbReference>
<proteinExistence type="inferred from homology"/>
<dbReference type="CDD" id="cd03884">
    <property type="entry name" value="M20_bAS"/>
    <property type="match status" value="1"/>
</dbReference>
<name>A0A2W0HSW6_9BACI</name>
<evidence type="ECO:0000256" key="7">
    <source>
        <dbReference type="PIRSR" id="PIRSR001235-1"/>
    </source>
</evidence>
<dbReference type="SUPFAM" id="SSF55031">
    <property type="entry name" value="Bacterial exopeptidase dimerisation domain"/>
    <property type="match status" value="1"/>
</dbReference>
<dbReference type="Gene3D" id="3.30.70.360">
    <property type="match status" value="1"/>
</dbReference>
<dbReference type="InterPro" id="IPR036264">
    <property type="entry name" value="Bact_exopeptidase_dim_dom"/>
</dbReference>
<evidence type="ECO:0000259" key="8">
    <source>
        <dbReference type="Pfam" id="PF07687"/>
    </source>
</evidence>
<keyword evidence="10" id="KW-1185">Reference proteome</keyword>
<dbReference type="PIRSF" id="PIRSF001235">
    <property type="entry name" value="Amidase_carbamoylase"/>
    <property type="match status" value="1"/>
</dbReference>
<comment type="caution">
    <text evidence="9">The sequence shown here is derived from an EMBL/GenBank/DDBJ whole genome shotgun (WGS) entry which is preliminary data.</text>
</comment>
<comment type="subunit">
    <text evidence="3">Homodimer.</text>
</comment>
<gene>
    <name evidence="9" type="ORF">CR205_13445</name>
</gene>
<dbReference type="NCBIfam" id="TIGR01879">
    <property type="entry name" value="hydantase"/>
    <property type="match status" value="1"/>
</dbReference>
<accession>A0A2W0HSW6</accession>
<comment type="similarity">
    <text evidence="2">Belongs to the peptidase M20 family.</text>
</comment>
<comment type="cofactor">
    <cofactor evidence="1">
        <name>Mn(2+)</name>
        <dbReference type="ChEBI" id="CHEBI:29035"/>
    </cofactor>
</comment>
<feature type="domain" description="Peptidase M20 dimerisation" evidence="8">
    <location>
        <begin position="238"/>
        <end position="334"/>
    </location>
</feature>
<evidence type="ECO:0000256" key="5">
    <source>
        <dbReference type="ARBA" id="ARBA00022801"/>
    </source>
</evidence>
<protein>
    <submittedName>
        <fullName evidence="9">Allantoate amidohydrolase</fullName>
    </submittedName>
</protein>
<feature type="binding site" evidence="7">
    <location>
        <position position="216"/>
    </location>
    <ligand>
        <name>Zn(2+)</name>
        <dbReference type="ChEBI" id="CHEBI:29105"/>
        <label>1</label>
    </ligand>
</feature>
<dbReference type="AlphaFoldDB" id="A0A2W0HSW6"/>
<dbReference type="InterPro" id="IPR002933">
    <property type="entry name" value="Peptidase_M20"/>
</dbReference>
<dbReference type="GO" id="GO:0016813">
    <property type="term" value="F:hydrolase activity, acting on carbon-nitrogen (but not peptide) bonds, in linear amidines"/>
    <property type="evidence" value="ECO:0007669"/>
    <property type="project" value="InterPro"/>
</dbReference>
<dbReference type="PANTHER" id="PTHR32494:SF19">
    <property type="entry name" value="ALLANTOATE DEIMINASE-RELATED"/>
    <property type="match status" value="1"/>
</dbReference>
<dbReference type="OrthoDB" id="9808195at2"/>
<dbReference type="GO" id="GO:0046872">
    <property type="term" value="F:metal ion binding"/>
    <property type="evidence" value="ECO:0007669"/>
    <property type="project" value="UniProtKB-KW"/>
</dbReference>
<evidence type="ECO:0000313" key="10">
    <source>
        <dbReference type="Proteomes" id="UP000248066"/>
    </source>
</evidence>
<dbReference type="InterPro" id="IPR010158">
    <property type="entry name" value="Amidase_Cbmase"/>
</dbReference>
<feature type="binding site" evidence="7">
    <location>
        <position position="409"/>
    </location>
    <ligand>
        <name>Zn(2+)</name>
        <dbReference type="ChEBI" id="CHEBI:29105"/>
        <label>2</label>
    </ligand>
</feature>
<evidence type="ECO:0000256" key="1">
    <source>
        <dbReference type="ARBA" id="ARBA00001936"/>
    </source>
</evidence>
<keyword evidence="7" id="KW-0862">Zinc</keyword>
<dbReference type="Proteomes" id="UP000248066">
    <property type="component" value="Unassembled WGS sequence"/>
</dbReference>
<organism evidence="9 10">
    <name type="scientific">Alteribacter lacisalsi</name>
    <dbReference type="NCBI Taxonomy" id="2045244"/>
    <lineage>
        <taxon>Bacteria</taxon>
        <taxon>Bacillati</taxon>
        <taxon>Bacillota</taxon>
        <taxon>Bacilli</taxon>
        <taxon>Bacillales</taxon>
        <taxon>Bacillaceae</taxon>
        <taxon>Alteribacter</taxon>
    </lineage>
</organism>
<feature type="binding site" evidence="7">
    <location>
        <position position="151"/>
    </location>
    <ligand>
        <name>Zn(2+)</name>
        <dbReference type="ChEBI" id="CHEBI:29105"/>
        <label>2</label>
    </ligand>
</feature>
<dbReference type="NCBIfam" id="NF006771">
    <property type="entry name" value="PRK09290.1-5"/>
    <property type="match status" value="1"/>
</dbReference>
<keyword evidence="5 9" id="KW-0378">Hydrolase</keyword>
<comment type="cofactor">
    <cofactor evidence="7">
        <name>Zn(2+)</name>
        <dbReference type="ChEBI" id="CHEBI:29105"/>
    </cofactor>
    <text evidence="7">Binds 2 Zn(2+) ions per subunit.</text>
</comment>
<dbReference type="Pfam" id="PF01546">
    <property type="entry name" value="Peptidase_M20"/>
    <property type="match status" value="1"/>
</dbReference>
<dbReference type="Gene3D" id="3.40.630.10">
    <property type="entry name" value="Zn peptidases"/>
    <property type="match status" value="1"/>
</dbReference>
<evidence type="ECO:0000256" key="4">
    <source>
        <dbReference type="ARBA" id="ARBA00022723"/>
    </source>
</evidence>
<keyword evidence="6" id="KW-0464">Manganese</keyword>
<dbReference type="SUPFAM" id="SSF53187">
    <property type="entry name" value="Zn-dependent exopeptidases"/>
    <property type="match status" value="1"/>
</dbReference>
<evidence type="ECO:0000256" key="3">
    <source>
        <dbReference type="ARBA" id="ARBA00011738"/>
    </source>
</evidence>
<dbReference type="InterPro" id="IPR011650">
    <property type="entry name" value="Peptidase_M20_dimer"/>
</dbReference>
<evidence type="ECO:0000256" key="2">
    <source>
        <dbReference type="ARBA" id="ARBA00006153"/>
    </source>
</evidence>
<reference evidence="9 10" key="1">
    <citation type="submission" date="2017-10" db="EMBL/GenBank/DDBJ databases">
        <title>Bacillus sp. nov., a halophilic bacterium isolated from a Yangshapao Lake.</title>
        <authorList>
            <person name="Wang H."/>
        </authorList>
    </citation>
    <scope>NUCLEOTIDE SEQUENCE [LARGE SCALE GENOMIC DNA]</scope>
    <source>
        <strain evidence="9 10">YSP-3</strain>
    </source>
</reference>